<evidence type="ECO:0000256" key="3">
    <source>
        <dbReference type="ARBA" id="ARBA00022679"/>
    </source>
</evidence>
<dbReference type="GO" id="GO:0032259">
    <property type="term" value="P:methylation"/>
    <property type="evidence" value="ECO:0007669"/>
    <property type="project" value="UniProtKB-KW"/>
</dbReference>
<dbReference type="InterPro" id="IPR051052">
    <property type="entry name" value="Diverse_substrate_MTase"/>
</dbReference>
<dbReference type="EMBL" id="JAKHSK010000014">
    <property type="protein sequence ID" value="MCL6218915.1"/>
    <property type="molecule type" value="Genomic_DNA"/>
</dbReference>
<dbReference type="AlphaFoldDB" id="A0A9X1ZX13"/>
<accession>A0A9X1ZX13</accession>
<keyword evidence="2 5" id="KW-0489">Methyltransferase</keyword>
<comment type="caution">
    <text evidence="5">The sequence shown here is derived from an EMBL/GenBank/DDBJ whole genome shotgun (WGS) entry which is preliminary data.</text>
</comment>
<reference evidence="5" key="1">
    <citation type="submission" date="2022-01" db="EMBL/GenBank/DDBJ databases">
        <title>Genome sequencing of Zunongwangia sp. M21534 genome.</title>
        <authorList>
            <person name="Chen Y."/>
            <person name="Dong C."/>
            <person name="Shao Z."/>
        </authorList>
    </citation>
    <scope>NUCLEOTIDE SEQUENCE</scope>
    <source>
        <strain evidence="5">MCCC M21534</strain>
    </source>
</reference>
<dbReference type="Proteomes" id="UP001139521">
    <property type="component" value="Unassembled WGS sequence"/>
</dbReference>
<dbReference type="Pfam" id="PF08241">
    <property type="entry name" value="Methyltransf_11"/>
    <property type="match status" value="1"/>
</dbReference>
<dbReference type="SUPFAM" id="SSF53335">
    <property type="entry name" value="S-adenosyl-L-methionine-dependent methyltransferases"/>
    <property type="match status" value="1"/>
</dbReference>
<sequence length="272" mass="31235">MEVKYDKIGIDYNLTRKADKYLTEQLLYHLQPTKDEKYLDIGCGTGNYTSELQKNGFDFIGIDPSELMLEKAKLKNHKIHWKIGSAENTGLPENFVDGIIGSLTIHHWTNLTIGFSELNKVLKPNGKIVIFTSTPEQMQGYWLNHYFPKMLSDSIIQMPTLEKVKKAMKDSGIEFLETQKYFIKPDLEDQFLYCGKQNPELYFDEQIRHGISSFSSLSNRTEVENGLSELRKDIDSGKIKEIIKSYENDLGDYLYVIGKKPAGNNGKRCTRP</sequence>
<protein>
    <submittedName>
        <fullName evidence="5">Class I SAM-dependent methyltransferase</fullName>
    </submittedName>
</protein>
<gene>
    <name evidence="5" type="ORF">L1967_11445</name>
</gene>
<evidence type="ECO:0000313" key="6">
    <source>
        <dbReference type="Proteomes" id="UP001139521"/>
    </source>
</evidence>
<evidence type="ECO:0000256" key="1">
    <source>
        <dbReference type="ARBA" id="ARBA00008361"/>
    </source>
</evidence>
<dbReference type="CDD" id="cd02440">
    <property type="entry name" value="AdoMet_MTases"/>
    <property type="match status" value="1"/>
</dbReference>
<keyword evidence="6" id="KW-1185">Reference proteome</keyword>
<dbReference type="GO" id="GO:0008757">
    <property type="term" value="F:S-adenosylmethionine-dependent methyltransferase activity"/>
    <property type="evidence" value="ECO:0007669"/>
    <property type="project" value="InterPro"/>
</dbReference>
<proteinExistence type="inferred from homology"/>
<evidence type="ECO:0000256" key="2">
    <source>
        <dbReference type="ARBA" id="ARBA00022603"/>
    </source>
</evidence>
<dbReference type="InterPro" id="IPR029063">
    <property type="entry name" value="SAM-dependent_MTases_sf"/>
</dbReference>
<feature type="domain" description="Methyltransferase type 11" evidence="4">
    <location>
        <begin position="39"/>
        <end position="130"/>
    </location>
</feature>
<dbReference type="InterPro" id="IPR013216">
    <property type="entry name" value="Methyltransf_11"/>
</dbReference>
<dbReference type="RefSeq" id="WP_249601763.1">
    <property type="nucleotide sequence ID" value="NZ_JAKHSK010000014.1"/>
</dbReference>
<dbReference type="PANTHER" id="PTHR44942:SF4">
    <property type="entry name" value="METHYLTRANSFERASE TYPE 11 DOMAIN-CONTAINING PROTEIN"/>
    <property type="match status" value="1"/>
</dbReference>
<name>A0A9X1ZX13_9FLAO</name>
<organism evidence="5 6">
    <name type="scientific">Zunongwangia pacifica</name>
    <dbReference type="NCBI Taxonomy" id="2911062"/>
    <lineage>
        <taxon>Bacteria</taxon>
        <taxon>Pseudomonadati</taxon>
        <taxon>Bacteroidota</taxon>
        <taxon>Flavobacteriia</taxon>
        <taxon>Flavobacteriales</taxon>
        <taxon>Flavobacteriaceae</taxon>
        <taxon>Zunongwangia</taxon>
    </lineage>
</organism>
<comment type="similarity">
    <text evidence="1">Belongs to the methyltransferase superfamily.</text>
</comment>
<evidence type="ECO:0000313" key="5">
    <source>
        <dbReference type="EMBL" id="MCL6218915.1"/>
    </source>
</evidence>
<keyword evidence="3" id="KW-0808">Transferase</keyword>
<dbReference type="PANTHER" id="PTHR44942">
    <property type="entry name" value="METHYLTRANSF_11 DOMAIN-CONTAINING PROTEIN"/>
    <property type="match status" value="1"/>
</dbReference>
<dbReference type="Gene3D" id="3.40.50.150">
    <property type="entry name" value="Vaccinia Virus protein VP39"/>
    <property type="match status" value="1"/>
</dbReference>
<evidence type="ECO:0000259" key="4">
    <source>
        <dbReference type="Pfam" id="PF08241"/>
    </source>
</evidence>